<accession>A0A2P7NYL0</accession>
<dbReference type="GO" id="GO:0008324">
    <property type="term" value="F:monoatomic cation transmembrane transporter activity"/>
    <property type="evidence" value="ECO:0007669"/>
    <property type="project" value="InterPro"/>
</dbReference>
<keyword evidence="3" id="KW-1003">Cell membrane</keyword>
<evidence type="ECO:0000256" key="4">
    <source>
        <dbReference type="ARBA" id="ARBA00022692"/>
    </source>
</evidence>
<comment type="caution">
    <text evidence="8">The sequence shown here is derived from an EMBL/GenBank/DDBJ whole genome shotgun (WGS) entry which is preliminary data.</text>
</comment>
<dbReference type="RefSeq" id="WP_106705780.1">
    <property type="nucleotide sequence ID" value="NZ_PXXU01000005.1"/>
</dbReference>
<dbReference type="PIRSF" id="PIRSF019239">
    <property type="entry name" value="MrpE"/>
    <property type="match status" value="1"/>
</dbReference>
<dbReference type="InterPro" id="IPR002758">
    <property type="entry name" value="Cation_antiport_E"/>
</dbReference>
<evidence type="ECO:0000256" key="6">
    <source>
        <dbReference type="ARBA" id="ARBA00023136"/>
    </source>
</evidence>
<dbReference type="NCBIfam" id="NF006518">
    <property type="entry name" value="PRK08965.1-2"/>
    <property type="match status" value="1"/>
</dbReference>
<reference evidence="8 9" key="1">
    <citation type="submission" date="2018-03" db="EMBL/GenBank/DDBJ databases">
        <title>Draft genome of Nitrosomonas supralitoralis APG5.</title>
        <authorList>
            <person name="Urakawa H."/>
            <person name="Lopez J.V."/>
        </authorList>
    </citation>
    <scope>NUCLEOTIDE SEQUENCE [LARGE SCALE GENOMIC DNA]</scope>
    <source>
        <strain evidence="8 9">APG5</strain>
    </source>
</reference>
<dbReference type="PANTHER" id="PTHR34584">
    <property type="entry name" value="NA(+)/H(+) ANTIPORTER SUBUNIT E1"/>
    <property type="match status" value="1"/>
</dbReference>
<comment type="subcellular location">
    <subcellularLocation>
        <location evidence="1">Cell membrane</location>
        <topology evidence="1">Multi-pass membrane protein</topology>
    </subcellularLocation>
</comment>
<keyword evidence="5 7" id="KW-1133">Transmembrane helix</keyword>
<evidence type="ECO:0000256" key="1">
    <source>
        <dbReference type="ARBA" id="ARBA00004651"/>
    </source>
</evidence>
<dbReference type="Pfam" id="PF01899">
    <property type="entry name" value="MNHE"/>
    <property type="match status" value="1"/>
</dbReference>
<dbReference type="PANTHER" id="PTHR34584:SF1">
    <property type="entry name" value="NA(+)_H(+) ANTIPORTER SUBUNIT E1"/>
    <property type="match status" value="1"/>
</dbReference>
<sequence>MKIITRLLPHPVLSPTLTVLWLLLVNSITPGQIFLGLFLGWVIPLLTLRFWPEAVNIHRPFALLRYIGMLLLDIILANFTVARLILGDPDRLKPVFIELPIILTSDLAISLLANSITLTPGTVSARLSDDRRYLLVHALNETDPNALIAAIKDRYERPLQEIFEQC</sequence>
<dbReference type="AlphaFoldDB" id="A0A2P7NYL0"/>
<dbReference type="OrthoDB" id="9807187at2"/>
<organism evidence="8 9">
    <name type="scientific">Nitrosomonas supralitoralis</name>
    <dbReference type="NCBI Taxonomy" id="2116706"/>
    <lineage>
        <taxon>Bacteria</taxon>
        <taxon>Pseudomonadati</taxon>
        <taxon>Pseudomonadota</taxon>
        <taxon>Betaproteobacteria</taxon>
        <taxon>Nitrosomonadales</taxon>
        <taxon>Nitrosomonadaceae</taxon>
        <taxon>Nitrosomonas</taxon>
    </lineage>
</organism>
<feature type="transmembrane region" description="Helical" evidence="7">
    <location>
        <begin position="7"/>
        <end position="25"/>
    </location>
</feature>
<evidence type="ECO:0000256" key="2">
    <source>
        <dbReference type="ARBA" id="ARBA00006228"/>
    </source>
</evidence>
<feature type="transmembrane region" description="Helical" evidence="7">
    <location>
        <begin position="31"/>
        <end position="51"/>
    </location>
</feature>
<dbReference type="GO" id="GO:0005886">
    <property type="term" value="C:plasma membrane"/>
    <property type="evidence" value="ECO:0007669"/>
    <property type="project" value="UniProtKB-SubCell"/>
</dbReference>
<gene>
    <name evidence="8" type="ORF">C7H79_02825</name>
</gene>
<evidence type="ECO:0000256" key="5">
    <source>
        <dbReference type="ARBA" id="ARBA00022989"/>
    </source>
</evidence>
<keyword evidence="6 7" id="KW-0472">Membrane</keyword>
<feature type="transmembrane region" description="Helical" evidence="7">
    <location>
        <begin position="101"/>
        <end position="123"/>
    </location>
</feature>
<evidence type="ECO:0000256" key="7">
    <source>
        <dbReference type="SAM" id="Phobius"/>
    </source>
</evidence>
<proteinExistence type="inferred from homology"/>
<evidence type="ECO:0000313" key="9">
    <source>
        <dbReference type="Proteomes" id="UP000241912"/>
    </source>
</evidence>
<dbReference type="EMBL" id="PXXU01000005">
    <property type="protein sequence ID" value="PSJ18532.1"/>
    <property type="molecule type" value="Genomic_DNA"/>
</dbReference>
<evidence type="ECO:0000313" key="8">
    <source>
        <dbReference type="EMBL" id="PSJ18532.1"/>
    </source>
</evidence>
<keyword evidence="4 7" id="KW-0812">Transmembrane</keyword>
<keyword evidence="9" id="KW-1185">Reference proteome</keyword>
<protein>
    <submittedName>
        <fullName evidence="8">Na+/H+ antiporter subunit E</fullName>
    </submittedName>
</protein>
<dbReference type="Proteomes" id="UP000241912">
    <property type="component" value="Unassembled WGS sequence"/>
</dbReference>
<comment type="similarity">
    <text evidence="2">Belongs to the CPA3 antiporters (TC 2.A.63) subunit E family.</text>
</comment>
<evidence type="ECO:0000256" key="3">
    <source>
        <dbReference type="ARBA" id="ARBA00022475"/>
    </source>
</evidence>
<name>A0A2P7NYL0_9PROT</name>
<feature type="transmembrane region" description="Helical" evidence="7">
    <location>
        <begin position="63"/>
        <end position="86"/>
    </location>
</feature>